<evidence type="ECO:0000313" key="6">
    <source>
        <dbReference type="EMBL" id="KAK9115663.1"/>
    </source>
</evidence>
<dbReference type="Pfam" id="PF00221">
    <property type="entry name" value="Lyase_aromatic"/>
    <property type="match status" value="1"/>
</dbReference>
<keyword evidence="3" id="KW-0587">Phenylpropanoid metabolism</keyword>
<dbReference type="GO" id="GO:0016829">
    <property type="term" value="F:lyase activity"/>
    <property type="evidence" value="ECO:0007669"/>
    <property type="project" value="UniProtKB-KW"/>
</dbReference>
<evidence type="ECO:0000313" key="7">
    <source>
        <dbReference type="Proteomes" id="UP001417504"/>
    </source>
</evidence>
<reference evidence="6 7" key="1">
    <citation type="submission" date="2024-01" db="EMBL/GenBank/DDBJ databases">
        <title>Genome assemblies of Stephania.</title>
        <authorList>
            <person name="Yang L."/>
        </authorList>
    </citation>
    <scope>NUCLEOTIDE SEQUENCE [LARGE SCALE GENOMIC DNA]</scope>
    <source>
        <strain evidence="6">QJT</strain>
        <tissue evidence="6">Leaf</tissue>
    </source>
</reference>
<evidence type="ECO:0008006" key="8">
    <source>
        <dbReference type="Google" id="ProtNLM"/>
    </source>
</evidence>
<dbReference type="Proteomes" id="UP001417504">
    <property type="component" value="Unassembled WGS sequence"/>
</dbReference>
<name>A0AAP0IHP7_9MAGN</name>
<feature type="compositionally biased region" description="Basic and acidic residues" evidence="5">
    <location>
        <begin position="416"/>
        <end position="429"/>
    </location>
</feature>
<feature type="compositionally biased region" description="Pro residues" evidence="5">
    <location>
        <begin position="88"/>
        <end position="111"/>
    </location>
</feature>
<dbReference type="Gene3D" id="1.20.200.10">
    <property type="entry name" value="Fumarase/aspartase (Central domain)"/>
    <property type="match status" value="1"/>
</dbReference>
<feature type="region of interest" description="Disordered" evidence="5">
    <location>
        <begin position="87"/>
        <end position="112"/>
    </location>
</feature>
<comment type="similarity">
    <text evidence="2">Belongs to the PAL/histidase family.</text>
</comment>
<protein>
    <recommendedName>
        <fullName evidence="8">Phenylalanine ammonia-lyase</fullName>
    </recommendedName>
</protein>
<dbReference type="Gene3D" id="1.10.274.20">
    <property type="entry name" value="Phenylalanine ammonia-lyase 1, domain 3"/>
    <property type="match status" value="1"/>
</dbReference>
<feature type="compositionally biased region" description="Polar residues" evidence="5">
    <location>
        <begin position="335"/>
        <end position="344"/>
    </location>
</feature>
<dbReference type="GO" id="GO:0009698">
    <property type="term" value="P:phenylpropanoid metabolic process"/>
    <property type="evidence" value="ECO:0007669"/>
    <property type="project" value="UniProtKB-KW"/>
</dbReference>
<evidence type="ECO:0000256" key="3">
    <source>
        <dbReference type="ARBA" id="ARBA00023051"/>
    </source>
</evidence>
<dbReference type="PANTHER" id="PTHR10362">
    <property type="entry name" value="HISTIDINE AMMONIA-LYASE"/>
    <property type="match status" value="1"/>
</dbReference>
<dbReference type="InterPro" id="IPR023144">
    <property type="entry name" value="Phe_NH3-lyase_shielding_dom_sf"/>
</dbReference>
<organism evidence="6 7">
    <name type="scientific">Stephania japonica</name>
    <dbReference type="NCBI Taxonomy" id="461633"/>
    <lineage>
        <taxon>Eukaryota</taxon>
        <taxon>Viridiplantae</taxon>
        <taxon>Streptophyta</taxon>
        <taxon>Embryophyta</taxon>
        <taxon>Tracheophyta</taxon>
        <taxon>Spermatophyta</taxon>
        <taxon>Magnoliopsida</taxon>
        <taxon>Ranunculales</taxon>
        <taxon>Menispermaceae</taxon>
        <taxon>Menispermoideae</taxon>
        <taxon>Cissampelideae</taxon>
        <taxon>Stephania</taxon>
    </lineage>
</organism>
<dbReference type="AlphaFoldDB" id="A0AAP0IHP7"/>
<dbReference type="SUPFAM" id="SSF48557">
    <property type="entry name" value="L-aspartase-like"/>
    <property type="match status" value="1"/>
</dbReference>
<evidence type="ECO:0000256" key="4">
    <source>
        <dbReference type="ARBA" id="ARBA00023239"/>
    </source>
</evidence>
<evidence type="ECO:0000256" key="2">
    <source>
        <dbReference type="ARBA" id="ARBA00007238"/>
    </source>
</evidence>
<feature type="compositionally biased region" description="Pro residues" evidence="5">
    <location>
        <begin position="312"/>
        <end position="329"/>
    </location>
</feature>
<sequence>MQAYKHYTFNVSFRMRVLSWMEADPSTIDFGCGSSSPPLSPLPPLLGFPNFTDPCALSWCGDGTCVANGTGHLCSLGADCNAILSPHESPPPSPSAPLLPPNPSVLPPPPNSTVMPPINSLPLSPPPELFPVASPPCPTAPSPRKGTGQNKYQVGMPSIVGPVIRRRGIFNIVLVKLAKGSQFFYCGQGTCKPSNTTSIFPFECDCFPGWKPIKLGLVTFPSCVLPNCTVDMNCGGSAPPSLSPPFPPFPTLPNFTDPCALTWCGDGTCVANETEHLCKCNEGSGNLMNMTAMACSLGADCSGIILGPLSPPSPSSALPPPNPSAPSPPNNGASAVQNDVHSTESGGGPDPLNWAKAAEALQCSHYEEAKAMLDRFNRVDSLELHGHDSELPTWLRRAPTPTVSQPDRSDSNGNTHDPKRDKLDERQSGDRCSSQHGTNGGNFQGTPVGVAMDNIRIALAAIAKLMFAQFSELVNDYYNGGLPSNLSGRTDLDYGFKGAETAMASYTSEIQYLANPVTTHVLSAEQYNQDVNSLGLISARKYAEVIHILKLMIATYLAALCQAFDLRHLEDVMRHTVKSVVALASHAATRISSVGGISEKNLLRVVDAEPVFSYIDDPCRDDYPLMQKLSFGEALFEWLITWSYPVYRFVRAGDGTGLLRGDNAVSQGEQIVKIYEVVCDGRIMEPLMECLKGWSQRPGPF</sequence>
<comment type="caution">
    <text evidence="6">The sequence shown here is derived from an EMBL/GenBank/DDBJ whole genome shotgun (WGS) entry which is preliminary data.</text>
</comment>
<accession>A0AAP0IHP7</accession>
<feature type="compositionally biased region" description="Polar residues" evidence="5">
    <location>
        <begin position="401"/>
        <end position="415"/>
    </location>
</feature>
<comment type="pathway">
    <text evidence="1">Phenylpropanoid metabolism; trans-cinnamate biosynthesis; trans-cinnamate from L-phenylalanine: step 1/1.</text>
</comment>
<evidence type="ECO:0000256" key="1">
    <source>
        <dbReference type="ARBA" id="ARBA00005138"/>
    </source>
</evidence>
<feature type="region of interest" description="Disordered" evidence="5">
    <location>
        <begin position="312"/>
        <end position="353"/>
    </location>
</feature>
<dbReference type="InterPro" id="IPR008948">
    <property type="entry name" value="L-Aspartase-like"/>
</dbReference>
<keyword evidence="7" id="KW-1185">Reference proteome</keyword>
<keyword evidence="4" id="KW-0456">Lyase</keyword>
<dbReference type="EMBL" id="JBBNAE010000006">
    <property type="protein sequence ID" value="KAK9115663.1"/>
    <property type="molecule type" value="Genomic_DNA"/>
</dbReference>
<proteinExistence type="inferred from homology"/>
<dbReference type="InterPro" id="IPR001106">
    <property type="entry name" value="Aromatic_Lyase"/>
</dbReference>
<evidence type="ECO:0000256" key="5">
    <source>
        <dbReference type="SAM" id="MobiDB-lite"/>
    </source>
</evidence>
<feature type="region of interest" description="Disordered" evidence="5">
    <location>
        <begin position="392"/>
        <end position="445"/>
    </location>
</feature>
<gene>
    <name evidence="6" type="ORF">Sjap_014610</name>
</gene>